<dbReference type="RefSeq" id="WP_171835728.1">
    <property type="nucleotide sequence ID" value="NZ_CP053710.1"/>
</dbReference>
<dbReference type="GO" id="GO:0003677">
    <property type="term" value="F:DNA binding"/>
    <property type="evidence" value="ECO:0007669"/>
    <property type="project" value="InterPro"/>
</dbReference>
<proteinExistence type="inferred from homology"/>
<dbReference type="Pfam" id="PF17762">
    <property type="entry name" value="HTH_ParB"/>
    <property type="match status" value="1"/>
</dbReference>
<dbReference type="SMART" id="SM00470">
    <property type="entry name" value="ParB"/>
    <property type="match status" value="1"/>
</dbReference>
<dbReference type="Pfam" id="PF02195">
    <property type="entry name" value="ParB_N"/>
    <property type="match status" value="1"/>
</dbReference>
<dbReference type="GO" id="GO:0007059">
    <property type="term" value="P:chromosome segregation"/>
    <property type="evidence" value="ECO:0007669"/>
    <property type="project" value="UniProtKB-KW"/>
</dbReference>
<dbReference type="SUPFAM" id="SSF109709">
    <property type="entry name" value="KorB DNA-binding domain-like"/>
    <property type="match status" value="1"/>
</dbReference>
<dbReference type="InterPro" id="IPR003115">
    <property type="entry name" value="ParB_N"/>
</dbReference>
<dbReference type="InterPro" id="IPR050336">
    <property type="entry name" value="Chromosome_partition/occlusion"/>
</dbReference>
<comment type="similarity">
    <text evidence="1">Belongs to the ParB family.</text>
</comment>
<protein>
    <submittedName>
        <fullName evidence="5">ParB/RepB/Spo0J family partition protein</fullName>
    </submittedName>
</protein>
<name>A0A6M8HY88_9PROT</name>
<dbReference type="Gene3D" id="3.90.1530.30">
    <property type="match status" value="1"/>
</dbReference>
<evidence type="ECO:0000256" key="2">
    <source>
        <dbReference type="ARBA" id="ARBA00022829"/>
    </source>
</evidence>
<keyword evidence="6" id="KW-1185">Reference proteome</keyword>
<feature type="domain" description="ParB-like N-terminal" evidence="4">
    <location>
        <begin position="27"/>
        <end position="116"/>
    </location>
</feature>
<dbReference type="EMBL" id="CP053710">
    <property type="protein sequence ID" value="QKE93300.1"/>
    <property type="molecule type" value="Genomic_DNA"/>
</dbReference>
<dbReference type="PANTHER" id="PTHR33375:SF1">
    <property type="entry name" value="CHROMOSOME-PARTITIONING PROTEIN PARB-RELATED"/>
    <property type="match status" value="1"/>
</dbReference>
<gene>
    <name evidence="5" type="ORF">HN018_24110</name>
</gene>
<dbReference type="Proteomes" id="UP000500767">
    <property type="component" value="Plasmid unnamed2"/>
</dbReference>
<evidence type="ECO:0000313" key="6">
    <source>
        <dbReference type="Proteomes" id="UP000500767"/>
    </source>
</evidence>
<dbReference type="KEGG" id="lck:HN018_24110"/>
<keyword evidence="5" id="KW-0614">Plasmid</keyword>
<dbReference type="Gene3D" id="1.10.10.2830">
    <property type="match status" value="1"/>
</dbReference>
<organism evidence="5 6">
    <name type="scientific">Lichenicola cladoniae</name>
    <dbReference type="NCBI Taxonomy" id="1484109"/>
    <lineage>
        <taxon>Bacteria</taxon>
        <taxon>Pseudomonadati</taxon>
        <taxon>Pseudomonadota</taxon>
        <taxon>Alphaproteobacteria</taxon>
        <taxon>Acetobacterales</taxon>
        <taxon>Acetobacteraceae</taxon>
        <taxon>Lichenicola</taxon>
    </lineage>
</organism>
<reference evidence="5 6" key="1">
    <citation type="journal article" date="2014" name="World J. Microbiol. Biotechnol.">
        <title>Biodiversity and physiological characteristics of Antarctic and Arctic lichens-associated bacteria.</title>
        <authorList>
            <person name="Lee Y.M."/>
            <person name="Kim E.H."/>
            <person name="Lee H.K."/>
            <person name="Hong S.G."/>
        </authorList>
    </citation>
    <scope>NUCLEOTIDE SEQUENCE [LARGE SCALE GENOMIC DNA]</scope>
    <source>
        <strain evidence="5 6">PAMC 26569</strain>
        <plasmid evidence="5">unnamed2</plasmid>
    </source>
</reference>
<keyword evidence="2" id="KW-0159">Chromosome partition</keyword>
<sequence length="290" mass="32582">MMASMADRVESTRSKLLTADSEFSHSFEIEVPLVEADLSQARKAFDETSIELLADSLREQGQLQPILVRRHPDKRGCWIIVAGERRWRAAARLGWKVMLAIEHGGPYEVASLVENLQRVDLSIVEEATALRRLIEINGWSQRVAAKTIGRSLSDLNGLLKLLELPTNFLEGVLNSEHTLSRNLLIELARVPNGPGKDRLLNQALTRGLTIADIRQRSSDHSDDSEPEESARQETPVIPELGGRRRLDHKAILRFHKAFSTSETSSFPDEERNALILFANEVRDRLGTKIV</sequence>
<dbReference type="NCBIfam" id="TIGR00180">
    <property type="entry name" value="parB_part"/>
    <property type="match status" value="1"/>
</dbReference>
<dbReference type="InterPro" id="IPR036086">
    <property type="entry name" value="ParB/Sulfiredoxin_sf"/>
</dbReference>
<feature type="compositionally biased region" description="Basic and acidic residues" evidence="3">
    <location>
        <begin position="214"/>
        <end position="231"/>
    </location>
</feature>
<geneLocation type="plasmid" evidence="5 6">
    <name>unnamed2</name>
</geneLocation>
<accession>A0A6M8HY88</accession>
<evidence type="ECO:0000259" key="4">
    <source>
        <dbReference type="SMART" id="SM00470"/>
    </source>
</evidence>
<dbReference type="SUPFAM" id="SSF110849">
    <property type="entry name" value="ParB/Sulfiredoxin"/>
    <property type="match status" value="1"/>
</dbReference>
<evidence type="ECO:0000313" key="5">
    <source>
        <dbReference type="EMBL" id="QKE93300.1"/>
    </source>
</evidence>
<dbReference type="PANTHER" id="PTHR33375">
    <property type="entry name" value="CHROMOSOME-PARTITIONING PROTEIN PARB-RELATED"/>
    <property type="match status" value="1"/>
</dbReference>
<feature type="region of interest" description="Disordered" evidence="3">
    <location>
        <begin position="214"/>
        <end position="240"/>
    </location>
</feature>
<dbReference type="InterPro" id="IPR004437">
    <property type="entry name" value="ParB/RepB/Spo0J"/>
</dbReference>
<evidence type="ECO:0000256" key="3">
    <source>
        <dbReference type="SAM" id="MobiDB-lite"/>
    </source>
</evidence>
<dbReference type="GO" id="GO:0005694">
    <property type="term" value="C:chromosome"/>
    <property type="evidence" value="ECO:0007669"/>
    <property type="project" value="TreeGrafter"/>
</dbReference>
<evidence type="ECO:0000256" key="1">
    <source>
        <dbReference type="ARBA" id="ARBA00006295"/>
    </source>
</evidence>
<dbReference type="AlphaFoldDB" id="A0A6M8HY88"/>
<dbReference type="InterPro" id="IPR041468">
    <property type="entry name" value="HTH_ParB/Spo0J"/>
</dbReference>